<dbReference type="InterPro" id="IPR036291">
    <property type="entry name" value="NAD(P)-bd_dom_sf"/>
</dbReference>
<dbReference type="EMBL" id="CACSIM010000008">
    <property type="protein sequence ID" value="CAA0121589.1"/>
    <property type="molecule type" value="Genomic_DNA"/>
</dbReference>
<dbReference type="InterPro" id="IPR013328">
    <property type="entry name" value="6PGD_dom2"/>
</dbReference>
<evidence type="ECO:0000256" key="1">
    <source>
        <dbReference type="ARBA" id="ARBA00004994"/>
    </source>
</evidence>
<evidence type="ECO:0000256" key="7">
    <source>
        <dbReference type="ARBA" id="ARBA00023002"/>
    </source>
</evidence>
<proteinExistence type="inferred from homology"/>
<dbReference type="Pfam" id="PF08546">
    <property type="entry name" value="ApbA_C"/>
    <property type="match status" value="1"/>
</dbReference>
<comment type="catalytic activity">
    <reaction evidence="9 10">
        <text>(R)-pantoate + NADP(+) = 2-dehydropantoate + NADPH + H(+)</text>
        <dbReference type="Rhea" id="RHEA:16233"/>
        <dbReference type="ChEBI" id="CHEBI:11561"/>
        <dbReference type="ChEBI" id="CHEBI:15378"/>
        <dbReference type="ChEBI" id="CHEBI:15980"/>
        <dbReference type="ChEBI" id="CHEBI:57783"/>
        <dbReference type="ChEBI" id="CHEBI:58349"/>
        <dbReference type="EC" id="1.1.1.169"/>
    </reaction>
</comment>
<dbReference type="Gene3D" id="3.40.50.720">
    <property type="entry name" value="NAD(P)-binding Rossmann-like Domain"/>
    <property type="match status" value="1"/>
</dbReference>
<feature type="transmembrane region" description="Helical" evidence="11">
    <location>
        <begin position="12"/>
        <end position="31"/>
    </location>
</feature>
<dbReference type="UniPathway" id="UPA00028">
    <property type="reaction ID" value="UER00004"/>
</dbReference>
<evidence type="ECO:0000256" key="4">
    <source>
        <dbReference type="ARBA" id="ARBA00019465"/>
    </source>
</evidence>
<dbReference type="Proteomes" id="UP000435877">
    <property type="component" value="Unassembled WGS sequence"/>
</dbReference>
<gene>
    <name evidence="15" type="primary">panE_1</name>
    <name evidence="14" type="synonym">panE</name>
    <name evidence="16" type="synonym">panE_2</name>
    <name evidence="14" type="ORF">IHBHHGIJ_03121</name>
    <name evidence="15" type="ORF">KFEGEMFD_03334</name>
    <name evidence="16" type="ORF">KFEGEMFD_03866</name>
</gene>
<dbReference type="PANTHER" id="PTHR43765">
    <property type="entry name" value="2-DEHYDROPANTOATE 2-REDUCTASE-RELATED"/>
    <property type="match status" value="1"/>
</dbReference>
<dbReference type="InterPro" id="IPR013752">
    <property type="entry name" value="KPA_reductase"/>
</dbReference>
<evidence type="ECO:0000313" key="16">
    <source>
        <dbReference type="EMBL" id="CAA0121589.1"/>
    </source>
</evidence>
<comment type="function">
    <text evidence="10">Catalyzes the NADPH-dependent reduction of ketopantoate into pantoic acid.</text>
</comment>
<dbReference type="PANTHER" id="PTHR43765:SF2">
    <property type="entry name" value="2-DEHYDROPANTOATE 2-REDUCTASE"/>
    <property type="match status" value="1"/>
</dbReference>
<evidence type="ECO:0000256" key="8">
    <source>
        <dbReference type="ARBA" id="ARBA00032024"/>
    </source>
</evidence>
<evidence type="ECO:0000256" key="10">
    <source>
        <dbReference type="RuleBase" id="RU362068"/>
    </source>
</evidence>
<evidence type="ECO:0000256" key="3">
    <source>
        <dbReference type="ARBA" id="ARBA00013014"/>
    </source>
</evidence>
<keyword evidence="17" id="KW-1185">Reference proteome</keyword>
<evidence type="ECO:0000256" key="9">
    <source>
        <dbReference type="ARBA" id="ARBA00048793"/>
    </source>
</evidence>
<protein>
    <recommendedName>
        <fullName evidence="4 10">2-dehydropantoate 2-reductase</fullName>
        <ecNumber evidence="3 10">1.1.1.169</ecNumber>
    </recommendedName>
    <alternativeName>
        <fullName evidence="8 10">Ketopantoate reductase</fullName>
    </alternativeName>
</protein>
<evidence type="ECO:0000256" key="11">
    <source>
        <dbReference type="SAM" id="Phobius"/>
    </source>
</evidence>
<keyword evidence="7 10" id="KW-0560">Oxidoreductase</keyword>
<dbReference type="GO" id="GO:0015940">
    <property type="term" value="P:pantothenate biosynthetic process"/>
    <property type="evidence" value="ECO:0007669"/>
    <property type="project" value="UniProtKB-UniPathway"/>
</dbReference>
<keyword evidence="6 10" id="KW-0521">NADP</keyword>
<dbReference type="GO" id="GO:0005737">
    <property type="term" value="C:cytoplasm"/>
    <property type="evidence" value="ECO:0007669"/>
    <property type="project" value="TreeGrafter"/>
</dbReference>
<organism evidence="15 18">
    <name type="scientific">Zhongshania aliphaticivorans</name>
    <dbReference type="NCBI Taxonomy" id="1470434"/>
    <lineage>
        <taxon>Bacteria</taxon>
        <taxon>Pseudomonadati</taxon>
        <taxon>Pseudomonadota</taxon>
        <taxon>Gammaproteobacteria</taxon>
        <taxon>Cellvibrionales</taxon>
        <taxon>Spongiibacteraceae</taxon>
        <taxon>Zhongshania</taxon>
    </lineage>
</organism>
<keyword evidence="5 10" id="KW-0566">Pantothenate biosynthesis</keyword>
<name>A0A5S9QJN7_9GAMM</name>
<dbReference type="Gene3D" id="1.10.1040.10">
    <property type="entry name" value="N-(1-d-carboxylethyl)-l-norvaline Dehydrogenase, domain 2"/>
    <property type="match status" value="1"/>
</dbReference>
<evidence type="ECO:0000313" key="18">
    <source>
        <dbReference type="Proteomes" id="UP000439591"/>
    </source>
</evidence>
<feature type="domain" description="Ketopantoate reductase C-terminal" evidence="13">
    <location>
        <begin position="192"/>
        <end position="314"/>
    </location>
</feature>
<reference evidence="17 18" key="1">
    <citation type="submission" date="2019-11" db="EMBL/GenBank/DDBJ databases">
        <authorList>
            <person name="Holert J."/>
        </authorList>
    </citation>
    <scope>NUCLEOTIDE SEQUENCE [LARGE SCALE GENOMIC DNA]</scope>
    <source>
        <strain evidence="15">BC3_2A</strain>
        <strain evidence="14">SB11_1A</strain>
    </source>
</reference>
<keyword evidence="11" id="KW-0472">Membrane</keyword>
<dbReference type="FunFam" id="1.10.1040.10:FF:000017">
    <property type="entry name" value="2-dehydropantoate 2-reductase"/>
    <property type="match status" value="1"/>
</dbReference>
<dbReference type="EMBL" id="CACSIM010000006">
    <property type="protein sequence ID" value="CAA0117860.1"/>
    <property type="molecule type" value="Genomic_DNA"/>
</dbReference>
<dbReference type="RefSeq" id="WP_159269829.1">
    <property type="nucleotide sequence ID" value="NZ_CACSIK010000003.1"/>
</dbReference>
<evidence type="ECO:0000313" key="15">
    <source>
        <dbReference type="EMBL" id="CAA0117860.1"/>
    </source>
</evidence>
<feature type="domain" description="Ketopantoate reductase N-terminal" evidence="12">
    <location>
        <begin position="14"/>
        <end position="163"/>
    </location>
</feature>
<dbReference type="GO" id="GO:0050661">
    <property type="term" value="F:NADP binding"/>
    <property type="evidence" value="ECO:0007669"/>
    <property type="project" value="TreeGrafter"/>
</dbReference>
<evidence type="ECO:0000256" key="5">
    <source>
        <dbReference type="ARBA" id="ARBA00022655"/>
    </source>
</evidence>
<dbReference type="Proteomes" id="UP000439591">
    <property type="component" value="Unassembled WGS sequence"/>
</dbReference>
<comment type="pathway">
    <text evidence="1 10">Cofactor biosynthesis; (R)-pantothenate biosynthesis; (R)-pantoate from 3-methyl-2-oxobutanoate: step 2/2.</text>
</comment>
<evidence type="ECO:0000313" key="17">
    <source>
        <dbReference type="Proteomes" id="UP000435877"/>
    </source>
</evidence>
<evidence type="ECO:0000313" key="14">
    <source>
        <dbReference type="EMBL" id="CAA0109702.1"/>
    </source>
</evidence>
<evidence type="ECO:0000259" key="13">
    <source>
        <dbReference type="Pfam" id="PF08546"/>
    </source>
</evidence>
<keyword evidence="11" id="KW-0812">Transmembrane</keyword>
<dbReference type="SUPFAM" id="SSF48179">
    <property type="entry name" value="6-phosphogluconate dehydrogenase C-terminal domain-like"/>
    <property type="match status" value="1"/>
</dbReference>
<dbReference type="AlphaFoldDB" id="A0A5S9QJN7"/>
<dbReference type="InterPro" id="IPR050838">
    <property type="entry name" value="Ketopantoate_reductase"/>
</dbReference>
<dbReference type="NCBIfam" id="TIGR00745">
    <property type="entry name" value="apbA_panE"/>
    <property type="match status" value="1"/>
</dbReference>
<evidence type="ECO:0000256" key="6">
    <source>
        <dbReference type="ARBA" id="ARBA00022857"/>
    </source>
</evidence>
<dbReference type="EC" id="1.1.1.169" evidence="3 10"/>
<accession>A0A5S9QJN7</accession>
<dbReference type="InterPro" id="IPR013332">
    <property type="entry name" value="KPR_N"/>
</dbReference>
<keyword evidence="11" id="KW-1133">Transmembrane helix</keyword>
<dbReference type="GO" id="GO:0008677">
    <property type="term" value="F:2-dehydropantoate 2-reductase activity"/>
    <property type="evidence" value="ECO:0007669"/>
    <property type="project" value="UniProtKB-EC"/>
</dbReference>
<comment type="similarity">
    <text evidence="2 10">Belongs to the ketopantoate reductase family.</text>
</comment>
<dbReference type="OrthoDB" id="6530772at2"/>
<evidence type="ECO:0000256" key="2">
    <source>
        <dbReference type="ARBA" id="ARBA00007870"/>
    </source>
</evidence>
<dbReference type="Pfam" id="PF02558">
    <property type="entry name" value="ApbA"/>
    <property type="match status" value="1"/>
</dbReference>
<dbReference type="InterPro" id="IPR008927">
    <property type="entry name" value="6-PGluconate_DH-like_C_sf"/>
</dbReference>
<dbReference type="EMBL" id="CACSIK010000003">
    <property type="protein sequence ID" value="CAA0109702.1"/>
    <property type="molecule type" value="Genomic_DNA"/>
</dbReference>
<evidence type="ECO:0000259" key="12">
    <source>
        <dbReference type="Pfam" id="PF02558"/>
    </source>
</evidence>
<dbReference type="InterPro" id="IPR003710">
    <property type="entry name" value="ApbA"/>
</dbReference>
<sequence length="321" mass="35305">MSKANPHNTPQHPWYILGAGAIGSLWATYGFQSGADIRLILRDQKAVNDYLQHGGIHLSIEGKALICTAPAECPSSLATPIKYLLITTKAQQTLDALNSIKPHISDHAVLLLLQNGLGIVEHIRQAFPLATILQGSTTEGCYRQSAYEFVHAGHGHTYIGNASQDHLQDDTRLTEIANTLSFPPLAISISDNIDEILWRKLAVNCAINPMTVIYNCRNGELLTNPKSRNHMTEVVNEIINVSTAMNRDHWLTGLHELVIDVATSTAQNRSSMLQDVQAGRRTEIDAITGYLCQLAKKYGVDVPINQQILSEINRISALDKC</sequence>
<dbReference type="SUPFAM" id="SSF51735">
    <property type="entry name" value="NAD(P)-binding Rossmann-fold domains"/>
    <property type="match status" value="1"/>
</dbReference>